<evidence type="ECO:0000256" key="4">
    <source>
        <dbReference type="RuleBase" id="RU362042"/>
    </source>
</evidence>
<keyword evidence="4" id="KW-1133">Transmembrane helix</keyword>
<organism evidence="6 7">
    <name type="scientific">Longicatena caecimuris</name>
    <dbReference type="NCBI Taxonomy" id="1796635"/>
    <lineage>
        <taxon>Bacteria</taxon>
        <taxon>Bacillati</taxon>
        <taxon>Bacillota</taxon>
        <taxon>Erysipelotrichia</taxon>
        <taxon>Erysipelotrichales</taxon>
        <taxon>Erysipelotrichaceae</taxon>
        <taxon>Longicatena</taxon>
    </lineage>
</organism>
<comment type="caution">
    <text evidence="6">The sequence shown here is derived from an EMBL/GenBank/DDBJ whole genome shotgun (WGS) entry which is preliminary data.</text>
</comment>
<feature type="transmembrane region" description="Helical" evidence="4">
    <location>
        <begin position="21"/>
        <end position="43"/>
    </location>
</feature>
<dbReference type="AlphaFoldDB" id="A0A4R3TMH2"/>
<dbReference type="GO" id="GO:0006465">
    <property type="term" value="P:signal peptide processing"/>
    <property type="evidence" value="ECO:0007669"/>
    <property type="project" value="InterPro"/>
</dbReference>
<gene>
    <name evidence="6" type="ORF">EDD61_101274</name>
</gene>
<dbReference type="EMBL" id="SMBP01000001">
    <property type="protein sequence ID" value="TCU63620.1"/>
    <property type="molecule type" value="Genomic_DNA"/>
</dbReference>
<sequence>MHKSVNSKHRQERDETLGRVIGSNLLSLLKIFLACFVLVYLTINFAVRPIHVSGQSMFPTIEEGDFALSNAFSAKFQEIERGDIVIAYENKQMHRMIIKRVIGLPGDRISCKDDKVYVNDKALDEPYLDNEWANGIRDTVDAFTEDFTEVCLQEDEYWLMGDNRINSRDSRDFGPFKRSQIKGKDALVIFPFHKIHIPK</sequence>
<dbReference type="EC" id="3.4.21.89" evidence="4"/>
<keyword evidence="4" id="KW-0812">Transmembrane</keyword>
<dbReference type="PANTHER" id="PTHR43390:SF1">
    <property type="entry name" value="CHLOROPLAST PROCESSING PEPTIDASE"/>
    <property type="match status" value="1"/>
</dbReference>
<evidence type="ECO:0000259" key="5">
    <source>
        <dbReference type="Pfam" id="PF10502"/>
    </source>
</evidence>
<dbReference type="Pfam" id="PF10502">
    <property type="entry name" value="Peptidase_S26"/>
    <property type="match status" value="1"/>
</dbReference>
<dbReference type="RefSeq" id="WP_132223422.1">
    <property type="nucleotide sequence ID" value="NZ_JANKBG010000001.1"/>
</dbReference>
<reference evidence="6 7" key="1">
    <citation type="submission" date="2019-03" db="EMBL/GenBank/DDBJ databases">
        <title>Genomic Encyclopedia of Type Strains, Phase IV (KMG-IV): sequencing the most valuable type-strain genomes for metagenomic binning, comparative biology and taxonomic classification.</title>
        <authorList>
            <person name="Goeker M."/>
        </authorList>
    </citation>
    <scope>NUCLEOTIDE SEQUENCE [LARGE SCALE GENOMIC DNA]</scope>
    <source>
        <strain evidence="6 7">DSM 29481</strain>
    </source>
</reference>
<dbReference type="Proteomes" id="UP000295773">
    <property type="component" value="Unassembled WGS sequence"/>
</dbReference>
<keyword evidence="7" id="KW-1185">Reference proteome</keyword>
<dbReference type="PRINTS" id="PR00727">
    <property type="entry name" value="LEADERPTASE"/>
</dbReference>
<dbReference type="Gene3D" id="2.10.109.10">
    <property type="entry name" value="Umud Fragment, subunit A"/>
    <property type="match status" value="1"/>
</dbReference>
<evidence type="ECO:0000256" key="3">
    <source>
        <dbReference type="PIRSR" id="PIRSR600223-1"/>
    </source>
</evidence>
<dbReference type="InterPro" id="IPR000223">
    <property type="entry name" value="Pept_S26A_signal_pept_1"/>
</dbReference>
<feature type="domain" description="Peptidase S26" evidence="5">
    <location>
        <begin position="27"/>
        <end position="189"/>
    </location>
</feature>
<evidence type="ECO:0000313" key="7">
    <source>
        <dbReference type="Proteomes" id="UP000295773"/>
    </source>
</evidence>
<dbReference type="InterPro" id="IPR019533">
    <property type="entry name" value="Peptidase_S26"/>
</dbReference>
<feature type="active site" evidence="3">
    <location>
        <position position="99"/>
    </location>
</feature>
<dbReference type="SUPFAM" id="SSF51306">
    <property type="entry name" value="LexA/Signal peptidase"/>
    <property type="match status" value="1"/>
</dbReference>
<keyword evidence="4" id="KW-0472">Membrane</keyword>
<dbReference type="PANTHER" id="PTHR43390">
    <property type="entry name" value="SIGNAL PEPTIDASE I"/>
    <property type="match status" value="1"/>
</dbReference>
<name>A0A4R3TMH2_9FIRM</name>
<dbReference type="GO" id="GO:0005886">
    <property type="term" value="C:plasma membrane"/>
    <property type="evidence" value="ECO:0007669"/>
    <property type="project" value="UniProtKB-SubCell"/>
</dbReference>
<feature type="active site" evidence="3">
    <location>
        <position position="56"/>
    </location>
</feature>
<dbReference type="GO" id="GO:0009003">
    <property type="term" value="F:signal peptidase activity"/>
    <property type="evidence" value="ECO:0007669"/>
    <property type="project" value="UniProtKB-EC"/>
</dbReference>
<dbReference type="GO" id="GO:0004252">
    <property type="term" value="F:serine-type endopeptidase activity"/>
    <property type="evidence" value="ECO:0007669"/>
    <property type="project" value="InterPro"/>
</dbReference>
<dbReference type="CDD" id="cd06530">
    <property type="entry name" value="S26_SPase_I"/>
    <property type="match status" value="1"/>
</dbReference>
<comment type="subcellular location">
    <subcellularLocation>
        <location evidence="1">Cell membrane</location>
        <topology evidence="1">Single-pass type II membrane protein</topology>
    </subcellularLocation>
    <subcellularLocation>
        <location evidence="4">Membrane</location>
        <topology evidence="4">Single-pass type II membrane protein</topology>
    </subcellularLocation>
</comment>
<comment type="similarity">
    <text evidence="2 4">Belongs to the peptidase S26 family.</text>
</comment>
<proteinExistence type="inferred from homology"/>
<dbReference type="InterPro" id="IPR036286">
    <property type="entry name" value="LexA/Signal_pep-like_sf"/>
</dbReference>
<evidence type="ECO:0000256" key="2">
    <source>
        <dbReference type="ARBA" id="ARBA00009370"/>
    </source>
</evidence>
<dbReference type="NCBIfam" id="TIGR02227">
    <property type="entry name" value="sigpep_I_bact"/>
    <property type="match status" value="1"/>
</dbReference>
<evidence type="ECO:0000313" key="6">
    <source>
        <dbReference type="EMBL" id="TCU63620.1"/>
    </source>
</evidence>
<keyword evidence="4" id="KW-0645">Protease</keyword>
<protein>
    <recommendedName>
        <fullName evidence="4">Signal peptidase I</fullName>
        <ecNumber evidence="4">3.4.21.89</ecNumber>
    </recommendedName>
</protein>
<evidence type="ECO:0000256" key="1">
    <source>
        <dbReference type="ARBA" id="ARBA00004401"/>
    </source>
</evidence>
<accession>A0A4R3TMH2</accession>
<keyword evidence="4" id="KW-0378">Hydrolase</keyword>
<comment type="catalytic activity">
    <reaction evidence="4">
        <text>Cleavage of hydrophobic, N-terminal signal or leader sequences from secreted and periplasmic proteins.</text>
        <dbReference type="EC" id="3.4.21.89"/>
    </reaction>
</comment>